<dbReference type="STRING" id="656916.A0A2G7EMM1"/>
<dbReference type="Gene3D" id="2.70.50.70">
    <property type="match status" value="1"/>
</dbReference>
<keyword evidence="7" id="KW-0732">Signal</keyword>
<evidence type="ECO:0000256" key="2">
    <source>
        <dbReference type="ARBA" id="ARBA00022723"/>
    </source>
</evidence>
<evidence type="ECO:0000259" key="8">
    <source>
        <dbReference type="Pfam" id="PF03067"/>
    </source>
</evidence>
<feature type="domain" description="Chitin-binding type-4" evidence="8">
    <location>
        <begin position="20"/>
        <end position="222"/>
    </location>
</feature>
<keyword evidence="4" id="KW-1015">Disulfide bond</keyword>
<dbReference type="AlphaFoldDB" id="A0A2G7EMM1"/>
<evidence type="ECO:0000256" key="7">
    <source>
        <dbReference type="SAM" id="SignalP"/>
    </source>
</evidence>
<gene>
    <name evidence="9" type="ORF">AARAC_006637</name>
</gene>
<organism evidence="9 10">
    <name type="scientific">Aspergillus arachidicola</name>
    <dbReference type="NCBI Taxonomy" id="656916"/>
    <lineage>
        <taxon>Eukaryota</taxon>
        <taxon>Fungi</taxon>
        <taxon>Dikarya</taxon>
        <taxon>Ascomycota</taxon>
        <taxon>Pezizomycotina</taxon>
        <taxon>Eurotiomycetes</taxon>
        <taxon>Eurotiomycetidae</taxon>
        <taxon>Eurotiales</taxon>
        <taxon>Aspergillaceae</taxon>
        <taxon>Aspergillus</taxon>
        <taxon>Aspergillus subgen. Circumdati</taxon>
    </lineage>
</organism>
<evidence type="ECO:0000256" key="1">
    <source>
        <dbReference type="ARBA" id="ARBA00001973"/>
    </source>
</evidence>
<evidence type="ECO:0000256" key="4">
    <source>
        <dbReference type="ARBA" id="ARBA00023157"/>
    </source>
</evidence>
<dbReference type="EMBL" id="NEXV01000718">
    <property type="protein sequence ID" value="PIG69623.1"/>
    <property type="molecule type" value="Genomic_DNA"/>
</dbReference>
<feature type="signal peptide" evidence="7">
    <location>
        <begin position="1"/>
        <end position="19"/>
    </location>
</feature>
<dbReference type="InterPro" id="IPR004302">
    <property type="entry name" value="Cellulose/chitin-bd_N"/>
</dbReference>
<keyword evidence="2" id="KW-0479">Metal-binding</keyword>
<comment type="cofactor">
    <cofactor evidence="1">
        <name>Cu(2+)</name>
        <dbReference type="ChEBI" id="CHEBI:29036"/>
    </cofactor>
</comment>
<evidence type="ECO:0000256" key="6">
    <source>
        <dbReference type="ARBA" id="ARBA00034311"/>
    </source>
</evidence>
<keyword evidence="5" id="KW-0325">Glycoprotein</keyword>
<dbReference type="PANTHER" id="PTHR36575">
    <property type="entry name" value="BINDING PROTEIN, PUTATIVE (AFU_ORTHOLOGUE AFUA_1G14430)-RELATED"/>
    <property type="match status" value="1"/>
</dbReference>
<protein>
    <recommendedName>
        <fullName evidence="8">Chitin-binding type-4 domain-containing protein</fullName>
    </recommendedName>
</protein>
<sequence>MIFPVSKLALLTVISGVCGHAVVEDPPPRKTGPAHEAACGSAVVDVLESGKYIPDHLQGNSDKAVSDIAGPIENAVQETDADYKCNAFLCRGYQFEDNTDNVQVLKAGEVLYFHINLIAGHHPGYAVSSCPLPAPLLEFNGLYSRKNVSIVNTATNEVIGEPLRSWDNWPDHLSGPPRDDIDYNVTIPDSLGSMCSQAGNCVIQWYWYASGNEQTYESCHDFYVES</sequence>
<feature type="chain" id="PRO_5013701089" description="Chitin-binding type-4 domain-containing protein" evidence="7">
    <location>
        <begin position="20"/>
        <end position="226"/>
    </location>
</feature>
<comment type="caution">
    <text evidence="9">The sequence shown here is derived from an EMBL/GenBank/DDBJ whole genome shotgun (WGS) entry which is preliminary data.</text>
</comment>
<keyword evidence="3" id="KW-0186">Copper</keyword>
<keyword evidence="10" id="KW-1185">Reference proteome</keyword>
<dbReference type="Proteomes" id="UP000231358">
    <property type="component" value="Unassembled WGS sequence"/>
</dbReference>
<dbReference type="Pfam" id="PF03067">
    <property type="entry name" value="LPMO_10"/>
    <property type="match status" value="1"/>
</dbReference>
<evidence type="ECO:0000313" key="9">
    <source>
        <dbReference type="EMBL" id="PIG69623.1"/>
    </source>
</evidence>
<dbReference type="PANTHER" id="PTHR36575:SF2">
    <property type="entry name" value="CHITIN-BINDING TYPE-4 DOMAIN-CONTAINING PROTEIN-RELATED"/>
    <property type="match status" value="1"/>
</dbReference>
<name>A0A2G7EMM1_9EURO</name>
<evidence type="ECO:0000256" key="5">
    <source>
        <dbReference type="ARBA" id="ARBA00023180"/>
    </source>
</evidence>
<dbReference type="GO" id="GO:0046872">
    <property type="term" value="F:metal ion binding"/>
    <property type="evidence" value="ECO:0007669"/>
    <property type="project" value="UniProtKB-KW"/>
</dbReference>
<proteinExistence type="inferred from homology"/>
<evidence type="ECO:0000256" key="3">
    <source>
        <dbReference type="ARBA" id="ARBA00023008"/>
    </source>
</evidence>
<dbReference type="InterPro" id="IPR052282">
    <property type="entry name" value="Starch-active_LPMO"/>
</dbReference>
<evidence type="ECO:0000313" key="10">
    <source>
        <dbReference type="Proteomes" id="UP000231358"/>
    </source>
</evidence>
<reference evidence="9 10" key="1">
    <citation type="submission" date="2017-05" db="EMBL/GenBank/DDBJ databases">
        <title>Genome sequence for an aflatoxigenic pathogen of Argentinian peanut, Aspergillus arachidicola.</title>
        <authorList>
            <person name="Moore G."/>
            <person name="Beltz S.B."/>
            <person name="Mack B.M."/>
        </authorList>
    </citation>
    <scope>NUCLEOTIDE SEQUENCE [LARGE SCALE GENOMIC DNA]</scope>
    <source>
        <strain evidence="9 10">CBS 117610</strain>
    </source>
</reference>
<accession>A0A2G7EMM1</accession>
<comment type="similarity">
    <text evidence="6">Belongs to the polysaccharide monooxygenase AA13 family.</text>
</comment>